<dbReference type="SUPFAM" id="SSF53474">
    <property type="entry name" value="alpha/beta-Hydrolases"/>
    <property type="match status" value="1"/>
</dbReference>
<name>A0A2N3NG78_9PEZI</name>
<accession>A0A2N3NG78</accession>
<keyword evidence="4" id="KW-1185">Reference proteome</keyword>
<dbReference type="OrthoDB" id="408631at2759"/>
<keyword evidence="1" id="KW-0732">Signal</keyword>
<feature type="domain" description="Carboxylesterase type B" evidence="2">
    <location>
        <begin position="41"/>
        <end position="540"/>
    </location>
</feature>
<organism evidence="3 4">
    <name type="scientific">Lomentospora prolificans</name>
    <dbReference type="NCBI Taxonomy" id="41688"/>
    <lineage>
        <taxon>Eukaryota</taxon>
        <taxon>Fungi</taxon>
        <taxon>Dikarya</taxon>
        <taxon>Ascomycota</taxon>
        <taxon>Pezizomycotina</taxon>
        <taxon>Sordariomycetes</taxon>
        <taxon>Hypocreomycetidae</taxon>
        <taxon>Microascales</taxon>
        <taxon>Microascaceae</taxon>
        <taxon>Lomentospora</taxon>
    </lineage>
</organism>
<dbReference type="AlphaFoldDB" id="A0A2N3NG78"/>
<dbReference type="InterPro" id="IPR002018">
    <property type="entry name" value="CarbesteraseB"/>
</dbReference>
<dbReference type="PANTHER" id="PTHR11559">
    <property type="entry name" value="CARBOXYLESTERASE"/>
    <property type="match status" value="1"/>
</dbReference>
<proteinExistence type="predicted"/>
<evidence type="ECO:0000313" key="4">
    <source>
        <dbReference type="Proteomes" id="UP000233524"/>
    </source>
</evidence>
<dbReference type="STRING" id="41688.A0A2N3NG78"/>
<reference evidence="3 4" key="1">
    <citation type="journal article" date="2017" name="G3 (Bethesda)">
        <title>First Draft Genome Sequence of the Pathogenic Fungus Lomentospora prolificans (Formerly Scedosporium prolificans).</title>
        <authorList>
            <person name="Luo R."/>
            <person name="Zimin A."/>
            <person name="Workman R."/>
            <person name="Fan Y."/>
            <person name="Pertea G."/>
            <person name="Grossman N."/>
            <person name="Wear M.P."/>
            <person name="Jia B."/>
            <person name="Miller H."/>
            <person name="Casadevall A."/>
            <person name="Timp W."/>
            <person name="Zhang S.X."/>
            <person name="Salzberg S.L."/>
        </authorList>
    </citation>
    <scope>NUCLEOTIDE SEQUENCE [LARGE SCALE GENOMIC DNA]</scope>
    <source>
        <strain evidence="3 4">JHH-5317</strain>
    </source>
</reference>
<evidence type="ECO:0000256" key="1">
    <source>
        <dbReference type="SAM" id="SignalP"/>
    </source>
</evidence>
<dbReference type="Pfam" id="PF00135">
    <property type="entry name" value="COesterase"/>
    <property type="match status" value="1"/>
</dbReference>
<sequence>MLLYQWILLLFLPLVSASGLFDFIFGSSKAKATESAILDLPYGSFKAEYNDASDIHVFRNVPYAAPPVGELRWAKPAPLVKQFEGQKIGAKPTCPQAIIDGINLMGTGNDSPIGSAINQFLGGLPIPSFGQESEDCLYMDIFVPSKAIKNPKTPLPVVVYIFGGGYILGSKDIYQPSLPFYDGSGLISQSDNNMIFITFNYRLGAFGFLAGSSMEKDGLPNAGLWDQRAVFEWVQSYIHLLGGDPKQVTAMGESAGASSIMHHLVAEGGTKDPLFSKAILLSPAFQPMWDRAGRSEEVFQQFERLAGCEGQGLACLRKADASKLITANHDLMLDQVLGTFAVGPTPDGSFIRQLPVLELATGNFWKIESLLTSHCSNEAILFVDGSITTNADFDNFLAAVFSNYTVDIGLNEKASAFYPAVGGQSKYKSQTDRTSDFVRDSSMTCNIRYLNEAYGESKVWNMQYSVAPGWHATDLIAVFYNKYFSSSSWDDVLKTLVLLPLGIVYSGISTALQSYLASYAVHGDPNTDRVILNLPPTVKWNHPRSSSEVVGRVVDVGNILVREIEDTQMPKSACDFWREFYAAATAEGGYVPPGAAVPQSLVKVKSGASQKYRG</sequence>
<dbReference type="VEuPathDB" id="FungiDB:jhhlp_003197"/>
<gene>
    <name evidence="3" type="ORF">jhhlp_003197</name>
</gene>
<evidence type="ECO:0000313" key="3">
    <source>
        <dbReference type="EMBL" id="PKS11434.1"/>
    </source>
</evidence>
<dbReference type="Proteomes" id="UP000233524">
    <property type="component" value="Unassembled WGS sequence"/>
</dbReference>
<comment type="caution">
    <text evidence="3">The sequence shown here is derived from an EMBL/GenBank/DDBJ whole genome shotgun (WGS) entry which is preliminary data.</text>
</comment>
<evidence type="ECO:0000259" key="2">
    <source>
        <dbReference type="Pfam" id="PF00135"/>
    </source>
</evidence>
<feature type="signal peptide" evidence="1">
    <location>
        <begin position="1"/>
        <end position="17"/>
    </location>
</feature>
<dbReference type="EMBL" id="NLAX01000008">
    <property type="protein sequence ID" value="PKS11434.1"/>
    <property type="molecule type" value="Genomic_DNA"/>
</dbReference>
<dbReference type="Gene3D" id="3.40.50.1820">
    <property type="entry name" value="alpha/beta hydrolase"/>
    <property type="match status" value="1"/>
</dbReference>
<feature type="chain" id="PRO_5014820337" description="Carboxylesterase type B domain-containing protein" evidence="1">
    <location>
        <begin position="18"/>
        <end position="614"/>
    </location>
</feature>
<dbReference type="InParanoid" id="A0A2N3NG78"/>
<dbReference type="InterPro" id="IPR050309">
    <property type="entry name" value="Type-B_Carboxylest/Lipase"/>
</dbReference>
<dbReference type="InterPro" id="IPR029058">
    <property type="entry name" value="AB_hydrolase_fold"/>
</dbReference>
<protein>
    <recommendedName>
        <fullName evidence="2">Carboxylesterase type B domain-containing protein</fullName>
    </recommendedName>
</protein>